<dbReference type="Proteomes" id="UP001558713">
    <property type="component" value="Unassembled WGS sequence"/>
</dbReference>
<comment type="caution">
    <text evidence="2">The sequence shown here is derived from an EMBL/GenBank/DDBJ whole genome shotgun (WGS) entry which is preliminary data.</text>
</comment>
<comment type="similarity">
    <text evidence="1">Belongs to the STXBP/unc-18/SEC1 family.</text>
</comment>
<accession>A0ABD0ZFQ6</accession>
<evidence type="ECO:0000313" key="2">
    <source>
        <dbReference type="EMBL" id="KAL1193507.1"/>
    </source>
</evidence>
<keyword evidence="3" id="KW-1185">Reference proteome</keyword>
<dbReference type="Gene3D" id="3.40.50.2060">
    <property type="match status" value="1"/>
</dbReference>
<evidence type="ECO:0000313" key="3">
    <source>
        <dbReference type="Proteomes" id="UP001558713"/>
    </source>
</evidence>
<dbReference type="InterPro" id="IPR036045">
    <property type="entry name" value="Sec1-like_sf"/>
</dbReference>
<name>A0ABD0ZFQ6_CARAN</name>
<gene>
    <name evidence="2" type="ORF">V5N11_014670</name>
</gene>
<dbReference type="Pfam" id="PF00995">
    <property type="entry name" value="Sec1"/>
    <property type="match status" value="1"/>
</dbReference>
<dbReference type="InterPro" id="IPR043154">
    <property type="entry name" value="Sec-1-like_dom1"/>
</dbReference>
<reference evidence="2 3" key="1">
    <citation type="submission" date="2024-04" db="EMBL/GenBank/DDBJ databases">
        <title>Genome assembly C_amara_ONT_v2.</title>
        <authorList>
            <person name="Yant L."/>
            <person name="Moore C."/>
            <person name="Slenker M."/>
        </authorList>
    </citation>
    <scope>NUCLEOTIDE SEQUENCE [LARGE SCALE GENOMIC DNA]</scope>
    <source>
        <tissue evidence="2">Leaf</tissue>
    </source>
</reference>
<sequence length="154" mass="17552">MLNLNSPLDPSGSANEEIYKIIIYDDICEKIIAPLMLVKDLRKQGVTLELQIHKERLHVPTIAVYFVEATETNIKRIIADAFRSLYDTFYLNFSSSIPCPLLEGLASGCVEKVAKVHDQYLEFVTLEDNLFSLAQKLMRCVKCVNRLECIKPSR</sequence>
<dbReference type="InterPro" id="IPR001619">
    <property type="entry name" value="Sec1-like"/>
</dbReference>
<evidence type="ECO:0000256" key="1">
    <source>
        <dbReference type="ARBA" id="ARBA00009884"/>
    </source>
</evidence>
<dbReference type="EMBL" id="JBANAX010000781">
    <property type="protein sequence ID" value="KAL1193507.1"/>
    <property type="molecule type" value="Genomic_DNA"/>
</dbReference>
<organism evidence="2 3">
    <name type="scientific">Cardamine amara subsp. amara</name>
    <dbReference type="NCBI Taxonomy" id="228776"/>
    <lineage>
        <taxon>Eukaryota</taxon>
        <taxon>Viridiplantae</taxon>
        <taxon>Streptophyta</taxon>
        <taxon>Embryophyta</taxon>
        <taxon>Tracheophyta</taxon>
        <taxon>Spermatophyta</taxon>
        <taxon>Magnoliopsida</taxon>
        <taxon>eudicotyledons</taxon>
        <taxon>Gunneridae</taxon>
        <taxon>Pentapetalae</taxon>
        <taxon>rosids</taxon>
        <taxon>malvids</taxon>
        <taxon>Brassicales</taxon>
        <taxon>Brassicaceae</taxon>
        <taxon>Cardamineae</taxon>
        <taxon>Cardamine</taxon>
    </lineage>
</organism>
<dbReference type="SUPFAM" id="SSF56815">
    <property type="entry name" value="Sec1/munc18-like (SM) proteins"/>
    <property type="match status" value="1"/>
</dbReference>
<dbReference type="PANTHER" id="PTHR11679">
    <property type="entry name" value="VESICLE PROTEIN SORTING-ASSOCIATED"/>
    <property type="match status" value="1"/>
</dbReference>
<dbReference type="AlphaFoldDB" id="A0ABD0ZFQ6"/>
<proteinExistence type="inferred from homology"/>
<protein>
    <submittedName>
        <fullName evidence="2">SEC1 family transport protein SLY1</fullName>
    </submittedName>
</protein>